<dbReference type="RefSeq" id="WP_132120119.1">
    <property type="nucleotide sequence ID" value="NZ_SLWS01000006.1"/>
</dbReference>
<keyword evidence="3" id="KW-0804">Transcription</keyword>
<dbReference type="SUPFAM" id="SSF46689">
    <property type="entry name" value="Homeodomain-like"/>
    <property type="match status" value="1"/>
</dbReference>
<evidence type="ECO:0000256" key="2">
    <source>
        <dbReference type="ARBA" id="ARBA00023125"/>
    </source>
</evidence>
<keyword evidence="6" id="KW-1185">Reference proteome</keyword>
<dbReference type="Pfam" id="PF12833">
    <property type="entry name" value="HTH_18"/>
    <property type="match status" value="1"/>
</dbReference>
<dbReference type="Proteomes" id="UP000295680">
    <property type="component" value="Unassembled WGS sequence"/>
</dbReference>
<protein>
    <submittedName>
        <fullName evidence="5">AraC-like DNA-binding protein</fullName>
    </submittedName>
</protein>
<evidence type="ECO:0000256" key="1">
    <source>
        <dbReference type="ARBA" id="ARBA00023015"/>
    </source>
</evidence>
<accession>A0A4R2JB09</accession>
<dbReference type="SMART" id="SM00342">
    <property type="entry name" value="HTH_ARAC"/>
    <property type="match status" value="1"/>
</dbReference>
<dbReference type="GO" id="GO:0003700">
    <property type="term" value="F:DNA-binding transcription factor activity"/>
    <property type="evidence" value="ECO:0007669"/>
    <property type="project" value="InterPro"/>
</dbReference>
<comment type="caution">
    <text evidence="5">The sequence shown here is derived from an EMBL/GenBank/DDBJ whole genome shotgun (WGS) entry which is preliminary data.</text>
</comment>
<dbReference type="PANTHER" id="PTHR46796:SF15">
    <property type="entry name" value="BLL1074 PROTEIN"/>
    <property type="match status" value="1"/>
</dbReference>
<dbReference type="GO" id="GO:0043565">
    <property type="term" value="F:sequence-specific DNA binding"/>
    <property type="evidence" value="ECO:0007669"/>
    <property type="project" value="InterPro"/>
</dbReference>
<dbReference type="EMBL" id="SLWS01000006">
    <property type="protein sequence ID" value="TCO56651.1"/>
    <property type="molecule type" value="Genomic_DNA"/>
</dbReference>
<gene>
    <name evidence="5" type="ORF">EV192_106124</name>
</gene>
<feature type="domain" description="HTH araC/xylS-type" evidence="4">
    <location>
        <begin position="173"/>
        <end position="254"/>
    </location>
</feature>
<dbReference type="InterPro" id="IPR009057">
    <property type="entry name" value="Homeodomain-like_sf"/>
</dbReference>
<name>A0A4R2JB09_9PSEU</name>
<dbReference type="OrthoDB" id="2559672at2"/>
<organism evidence="5 6">
    <name type="scientific">Actinocrispum wychmicini</name>
    <dbReference type="NCBI Taxonomy" id="1213861"/>
    <lineage>
        <taxon>Bacteria</taxon>
        <taxon>Bacillati</taxon>
        <taxon>Actinomycetota</taxon>
        <taxon>Actinomycetes</taxon>
        <taxon>Pseudonocardiales</taxon>
        <taxon>Pseudonocardiaceae</taxon>
        <taxon>Actinocrispum</taxon>
    </lineage>
</organism>
<dbReference type="AlphaFoldDB" id="A0A4R2JB09"/>
<dbReference type="PROSITE" id="PS01124">
    <property type="entry name" value="HTH_ARAC_FAMILY_2"/>
    <property type="match status" value="1"/>
</dbReference>
<reference evidence="5 6" key="1">
    <citation type="submission" date="2019-03" db="EMBL/GenBank/DDBJ databases">
        <title>Genomic Encyclopedia of Type Strains, Phase IV (KMG-IV): sequencing the most valuable type-strain genomes for metagenomic binning, comparative biology and taxonomic classification.</title>
        <authorList>
            <person name="Goeker M."/>
        </authorList>
    </citation>
    <scope>NUCLEOTIDE SEQUENCE [LARGE SCALE GENOMIC DNA]</scope>
    <source>
        <strain evidence="5 6">DSM 45934</strain>
    </source>
</reference>
<evidence type="ECO:0000256" key="3">
    <source>
        <dbReference type="ARBA" id="ARBA00023163"/>
    </source>
</evidence>
<sequence>MDGPDDWAARAPHPALRHLVRRYVGYTQHNVSLAVHRGLPSRSVTLIISLADPVRVVDGPHLLAAVGGLHLGPVLISQDRFQRGLSLDLSPLGLRALLGVPSTELTAAVVDLADLPVPWARRLPDRLADAPDWPSRFDVLDAELTAAVKPVRLVEEIQWAWRRMVTGHGGRPVTELAGEVGWSRRHFTERFAGEVGMGPKQISRLIRFERSGELLRAGGALAEVAITAGYYDQAHMSNEWRVLAGCSPSEWIREELPFLQDVSVPDEPESSA</sequence>
<keyword evidence="1" id="KW-0805">Transcription regulation</keyword>
<proteinExistence type="predicted"/>
<evidence type="ECO:0000313" key="5">
    <source>
        <dbReference type="EMBL" id="TCO56651.1"/>
    </source>
</evidence>
<keyword evidence="2 5" id="KW-0238">DNA-binding</keyword>
<dbReference type="InterPro" id="IPR050204">
    <property type="entry name" value="AraC_XylS_family_regulators"/>
</dbReference>
<dbReference type="PANTHER" id="PTHR46796">
    <property type="entry name" value="HTH-TYPE TRANSCRIPTIONAL ACTIVATOR RHAS-RELATED"/>
    <property type="match status" value="1"/>
</dbReference>
<evidence type="ECO:0000259" key="4">
    <source>
        <dbReference type="PROSITE" id="PS01124"/>
    </source>
</evidence>
<evidence type="ECO:0000313" key="6">
    <source>
        <dbReference type="Proteomes" id="UP000295680"/>
    </source>
</evidence>
<dbReference type="Gene3D" id="1.10.10.60">
    <property type="entry name" value="Homeodomain-like"/>
    <property type="match status" value="1"/>
</dbReference>
<dbReference type="InterPro" id="IPR018060">
    <property type="entry name" value="HTH_AraC"/>
</dbReference>